<dbReference type="InterPro" id="IPR015943">
    <property type="entry name" value="WD40/YVTN_repeat-like_dom_sf"/>
</dbReference>
<dbReference type="InterPro" id="IPR051200">
    <property type="entry name" value="Host-pathogen_enzymatic-act"/>
</dbReference>
<dbReference type="AlphaFoldDB" id="A0A931HEC3"/>
<dbReference type="EMBL" id="JADZGI010000003">
    <property type="protein sequence ID" value="MBH0114545.1"/>
    <property type="molecule type" value="Genomic_DNA"/>
</dbReference>
<evidence type="ECO:0000313" key="2">
    <source>
        <dbReference type="EMBL" id="MBH0114545.1"/>
    </source>
</evidence>
<keyword evidence="1" id="KW-0732">Signal</keyword>
<protein>
    <recommendedName>
        <fullName evidence="4">Quinohemoprotein amine dehydrogenase subunit beta</fullName>
    </recommendedName>
</protein>
<dbReference type="Gene3D" id="2.130.10.10">
    <property type="entry name" value="YVTN repeat-like/Quinoprotein amine dehydrogenase"/>
    <property type="match status" value="1"/>
</dbReference>
<dbReference type="Proteomes" id="UP000617634">
    <property type="component" value="Unassembled WGS sequence"/>
</dbReference>
<dbReference type="RefSeq" id="WP_197166031.1">
    <property type="nucleotide sequence ID" value="NZ_JADZGI010000003.1"/>
</dbReference>
<feature type="chain" id="PRO_5037909652" description="Quinohemoprotein amine dehydrogenase subunit beta" evidence="1">
    <location>
        <begin position="26"/>
        <end position="364"/>
    </location>
</feature>
<comment type="caution">
    <text evidence="2">The sequence shown here is derived from an EMBL/GenBank/DDBJ whole genome shotgun (WGS) entry which is preliminary data.</text>
</comment>
<dbReference type="PANTHER" id="PTHR47197">
    <property type="entry name" value="PROTEIN NIRF"/>
    <property type="match status" value="1"/>
</dbReference>
<keyword evidence="3" id="KW-1185">Reference proteome</keyword>
<feature type="signal peptide" evidence="1">
    <location>
        <begin position="1"/>
        <end position="25"/>
    </location>
</feature>
<gene>
    <name evidence="2" type="ORF">I5E68_16480</name>
</gene>
<evidence type="ECO:0008006" key="4">
    <source>
        <dbReference type="Google" id="ProtNLM"/>
    </source>
</evidence>
<reference evidence="2" key="1">
    <citation type="submission" date="2020-11" db="EMBL/GenBank/DDBJ databases">
        <title>Novosphingobium aureum sp. nov., a marine bacterium isolated from sediment of a salt flat.</title>
        <authorList>
            <person name="Yoo Y."/>
            <person name="Kim J.-J."/>
        </authorList>
    </citation>
    <scope>NUCLEOTIDE SEQUENCE</scope>
    <source>
        <strain evidence="2">YJ-S2-02</strain>
    </source>
</reference>
<proteinExistence type="predicted"/>
<dbReference type="SUPFAM" id="SSF50969">
    <property type="entry name" value="YVTN repeat-like/Quinoprotein amine dehydrogenase"/>
    <property type="match status" value="1"/>
</dbReference>
<evidence type="ECO:0000256" key="1">
    <source>
        <dbReference type="SAM" id="SignalP"/>
    </source>
</evidence>
<accession>A0A931HEC3</accession>
<evidence type="ECO:0000313" key="3">
    <source>
        <dbReference type="Proteomes" id="UP000617634"/>
    </source>
</evidence>
<sequence>MKTFRLALAALCATAAATTTTSSGASTIVLGGYPDQIQMVDDVTGTVVDKVTLKSGLPTNLQFSADGKKIYVTTLTTGGIEVLDAASHKVLTSLSLNDPVTRYRFTGGVPDPTGRYFYIVGLRIDKEVDLYRYGKPSFMKVDLKTGEVVKSVEISEEDGPPGYRTRLAIAPDGKTLYVFDKKVLVVDTADFSVTDRIDLEKPEYPGMRDVGLGGGLETLRQPGHYTSVFISEDPYIHNKVFGIARFDLNARSFDFKPIGPAAEQMAGLEVTPDGKDGYTVAVTGKLGAKRCEFWHFDLETNTALDKAEFPCRSRFYFSMSHDGKKLYIYGAGYDIAVYDAKTLKFEQDWELTNDITMAGLLTLP</sequence>
<dbReference type="InterPro" id="IPR011044">
    <property type="entry name" value="Quino_amine_DH_bsu"/>
</dbReference>
<dbReference type="PANTHER" id="PTHR47197:SF3">
    <property type="entry name" value="DIHYDRO-HEME D1 DEHYDROGENASE"/>
    <property type="match status" value="1"/>
</dbReference>
<organism evidence="2 3">
    <name type="scientific">Novosphingobium aureum</name>
    <dbReference type="NCBI Taxonomy" id="2792964"/>
    <lineage>
        <taxon>Bacteria</taxon>
        <taxon>Pseudomonadati</taxon>
        <taxon>Pseudomonadota</taxon>
        <taxon>Alphaproteobacteria</taxon>
        <taxon>Sphingomonadales</taxon>
        <taxon>Sphingomonadaceae</taxon>
        <taxon>Novosphingobium</taxon>
    </lineage>
</organism>
<name>A0A931HEC3_9SPHN</name>